<evidence type="ECO:0000256" key="4">
    <source>
        <dbReference type="ARBA" id="ARBA00022764"/>
    </source>
</evidence>
<keyword evidence="7" id="KW-1185">Reference proteome</keyword>
<evidence type="ECO:0000256" key="1">
    <source>
        <dbReference type="ARBA" id="ARBA00004418"/>
    </source>
</evidence>
<dbReference type="Proteomes" id="UP000309450">
    <property type="component" value="Unassembled WGS sequence"/>
</dbReference>
<proteinExistence type="predicted"/>
<organism evidence="6 7">
    <name type="scientific">Aliigemmobacter aestuarii</name>
    <dbReference type="NCBI Taxonomy" id="1445661"/>
    <lineage>
        <taxon>Bacteria</taxon>
        <taxon>Pseudomonadati</taxon>
        <taxon>Pseudomonadota</taxon>
        <taxon>Alphaproteobacteria</taxon>
        <taxon>Rhodobacterales</taxon>
        <taxon>Paracoccaceae</taxon>
        <taxon>Aliigemmobacter</taxon>
    </lineage>
</organism>
<feature type="chain" id="PRO_5020641371" evidence="5">
    <location>
        <begin position="20"/>
        <end position="343"/>
    </location>
</feature>
<keyword evidence="4" id="KW-0574">Periplasm</keyword>
<evidence type="ECO:0000313" key="6">
    <source>
        <dbReference type="EMBL" id="THD85768.1"/>
    </source>
</evidence>
<keyword evidence="2" id="KW-0813">Transport</keyword>
<comment type="caution">
    <text evidence="6">The sequence shown here is derived from an EMBL/GenBank/DDBJ whole genome shotgun (WGS) entry which is preliminary data.</text>
</comment>
<dbReference type="PANTHER" id="PTHR30222:SF17">
    <property type="entry name" value="SPERMIDINE_PUTRESCINE-BINDING PERIPLASMIC PROTEIN"/>
    <property type="match status" value="1"/>
</dbReference>
<feature type="signal peptide" evidence="5">
    <location>
        <begin position="1"/>
        <end position="19"/>
    </location>
</feature>
<sequence length="343" mass="37150">MKRFLLTSALVMASQAAAADEIRVLNWQGYGTDLDWAIAAFTEKTGHTVVHEYFTSEQEMLTKLRTNPGAYDVVLINAAYTAQAQSEGLIAPIDSSKIGNFADLDPALVGNEDLNPAGALHGVPWTWGLTSIAVNTADFPELPTSLSVLWDPALKGRVSIRDDGLEAVQFAAMATGQNLNQITDLEAVKARLTELMPQVTTFWSSENDWNQFMAAGDFVVATYWSGSAARSIANGLPITFIVPEEGALGWLDGLSIPASSTKMDAAHAFIDWMVDPEFYVRWDTEGAPATSNTKAAAALPETSFNRAVLGDPAVVAKVQFMKPVSDADRETYLKLWQDLKAAQ</sequence>
<evidence type="ECO:0000256" key="3">
    <source>
        <dbReference type="ARBA" id="ARBA00022729"/>
    </source>
</evidence>
<evidence type="ECO:0000256" key="5">
    <source>
        <dbReference type="SAM" id="SignalP"/>
    </source>
</evidence>
<dbReference type="InterPro" id="IPR006059">
    <property type="entry name" value="SBP"/>
</dbReference>
<dbReference type="GO" id="GO:0042597">
    <property type="term" value="C:periplasmic space"/>
    <property type="evidence" value="ECO:0007669"/>
    <property type="project" value="UniProtKB-SubCell"/>
</dbReference>
<protein>
    <submittedName>
        <fullName evidence="6">Extracellular solute-binding protein</fullName>
    </submittedName>
</protein>
<dbReference type="InterPro" id="IPR001188">
    <property type="entry name" value="Sperm_putr-bd"/>
</dbReference>
<comment type="subcellular location">
    <subcellularLocation>
        <location evidence="1">Periplasm</location>
    </subcellularLocation>
</comment>
<dbReference type="Gene3D" id="3.40.190.10">
    <property type="entry name" value="Periplasmic binding protein-like II"/>
    <property type="match status" value="2"/>
</dbReference>
<evidence type="ECO:0000313" key="7">
    <source>
        <dbReference type="Proteomes" id="UP000309450"/>
    </source>
</evidence>
<name>A0A4S3MT63_9RHOB</name>
<dbReference type="OrthoDB" id="6776301at2"/>
<dbReference type="PANTHER" id="PTHR30222">
    <property type="entry name" value="SPERMIDINE/PUTRESCINE-BINDING PERIPLASMIC PROTEIN"/>
    <property type="match status" value="1"/>
</dbReference>
<dbReference type="Pfam" id="PF13416">
    <property type="entry name" value="SBP_bac_8"/>
    <property type="match status" value="1"/>
</dbReference>
<dbReference type="AlphaFoldDB" id="A0A4S3MT63"/>
<dbReference type="GO" id="GO:0015846">
    <property type="term" value="P:polyamine transport"/>
    <property type="evidence" value="ECO:0007669"/>
    <property type="project" value="InterPro"/>
</dbReference>
<keyword evidence="3 5" id="KW-0732">Signal</keyword>
<dbReference type="GO" id="GO:0019808">
    <property type="term" value="F:polyamine binding"/>
    <property type="evidence" value="ECO:0007669"/>
    <property type="project" value="InterPro"/>
</dbReference>
<dbReference type="EMBL" id="SSND01000001">
    <property type="protein sequence ID" value="THD85768.1"/>
    <property type="molecule type" value="Genomic_DNA"/>
</dbReference>
<accession>A0A4S3MT63</accession>
<dbReference type="SUPFAM" id="SSF53850">
    <property type="entry name" value="Periplasmic binding protein-like II"/>
    <property type="match status" value="1"/>
</dbReference>
<evidence type="ECO:0000256" key="2">
    <source>
        <dbReference type="ARBA" id="ARBA00022448"/>
    </source>
</evidence>
<reference evidence="6 7" key="1">
    <citation type="submission" date="2019-04" db="EMBL/GenBank/DDBJ databases">
        <title>Draft genome sequence of Gemmobacter aestuarii sp. nov.</title>
        <authorList>
            <person name="Hameed A."/>
            <person name="Lin S.-Y."/>
            <person name="Shahina M."/>
            <person name="Lai W.-A."/>
            <person name="Young C.-C."/>
        </authorList>
    </citation>
    <scope>NUCLEOTIDE SEQUENCE [LARGE SCALE GENOMIC DNA]</scope>
    <source>
        <strain evidence="6 7">CC-PW-75</strain>
    </source>
</reference>
<dbReference type="PRINTS" id="PR00909">
    <property type="entry name" value="SPERMDNBNDNG"/>
</dbReference>
<gene>
    <name evidence="6" type="ORF">E7811_08800</name>
</gene>
<dbReference type="RefSeq" id="WP_136394139.1">
    <property type="nucleotide sequence ID" value="NZ_SSND01000001.1"/>
</dbReference>